<evidence type="ECO:0000313" key="1">
    <source>
        <dbReference type="EMBL" id="KAI3815381.1"/>
    </source>
</evidence>
<name>A0ACB9J6N0_9ASTR</name>
<dbReference type="Proteomes" id="UP001056120">
    <property type="component" value="Linkage Group LG05"/>
</dbReference>
<proteinExistence type="predicted"/>
<comment type="caution">
    <text evidence="1">The sequence shown here is derived from an EMBL/GenBank/DDBJ whole genome shotgun (WGS) entry which is preliminary data.</text>
</comment>
<keyword evidence="2" id="KW-1185">Reference proteome</keyword>
<reference evidence="1 2" key="2">
    <citation type="journal article" date="2022" name="Mol. Ecol. Resour.">
        <title>The genomes of chicory, endive, great burdock and yacon provide insights into Asteraceae paleo-polyploidization history and plant inulin production.</title>
        <authorList>
            <person name="Fan W."/>
            <person name="Wang S."/>
            <person name="Wang H."/>
            <person name="Wang A."/>
            <person name="Jiang F."/>
            <person name="Liu H."/>
            <person name="Zhao H."/>
            <person name="Xu D."/>
            <person name="Zhang Y."/>
        </authorList>
    </citation>
    <scope>NUCLEOTIDE SEQUENCE [LARGE SCALE GENOMIC DNA]</scope>
    <source>
        <strain evidence="2">cv. Yunnan</strain>
        <tissue evidence="1">Leaves</tissue>
    </source>
</reference>
<gene>
    <name evidence="1" type="ORF">L1987_15047</name>
</gene>
<organism evidence="1 2">
    <name type="scientific">Smallanthus sonchifolius</name>
    <dbReference type="NCBI Taxonomy" id="185202"/>
    <lineage>
        <taxon>Eukaryota</taxon>
        <taxon>Viridiplantae</taxon>
        <taxon>Streptophyta</taxon>
        <taxon>Embryophyta</taxon>
        <taxon>Tracheophyta</taxon>
        <taxon>Spermatophyta</taxon>
        <taxon>Magnoliopsida</taxon>
        <taxon>eudicotyledons</taxon>
        <taxon>Gunneridae</taxon>
        <taxon>Pentapetalae</taxon>
        <taxon>asterids</taxon>
        <taxon>campanulids</taxon>
        <taxon>Asterales</taxon>
        <taxon>Asteraceae</taxon>
        <taxon>Asteroideae</taxon>
        <taxon>Heliantheae alliance</taxon>
        <taxon>Millerieae</taxon>
        <taxon>Smallanthus</taxon>
    </lineage>
</organism>
<protein>
    <submittedName>
        <fullName evidence="1">Uncharacterized protein</fullName>
    </submittedName>
</protein>
<reference evidence="2" key="1">
    <citation type="journal article" date="2022" name="Mol. Ecol. Resour.">
        <title>The genomes of chicory, endive, great burdock and yacon provide insights into Asteraceae palaeo-polyploidization history and plant inulin production.</title>
        <authorList>
            <person name="Fan W."/>
            <person name="Wang S."/>
            <person name="Wang H."/>
            <person name="Wang A."/>
            <person name="Jiang F."/>
            <person name="Liu H."/>
            <person name="Zhao H."/>
            <person name="Xu D."/>
            <person name="Zhang Y."/>
        </authorList>
    </citation>
    <scope>NUCLEOTIDE SEQUENCE [LARGE SCALE GENOMIC DNA]</scope>
    <source>
        <strain evidence="2">cv. Yunnan</strain>
    </source>
</reference>
<accession>A0ACB9J6N0</accession>
<evidence type="ECO:0000313" key="2">
    <source>
        <dbReference type="Proteomes" id="UP001056120"/>
    </source>
</evidence>
<dbReference type="EMBL" id="CM042022">
    <property type="protein sequence ID" value="KAI3815381.1"/>
    <property type="molecule type" value="Genomic_DNA"/>
</dbReference>
<sequence>MAAGGSSVGLGPGVKGLATCEDSLIIQGEDVSRIRKKFVRPCENGQTKVDLSCSSHLTQARRYIFAMAKDQHGCRILQKIFEDGDPQHVQIVFDEIIGRVVELMINPFGNYLMQKLLDVCNEEQKMHILMAITREPRELVQISLNTHGTRVVQKLIETLKTRQQVKLVVSAIEPGFLALIKDLNGNHVIQRCLQCLSNEDNKFIFEAAAKFCVEIATHQHGCCVLQRCINHSTGEYREKLVSEISRNGLILAQDAFGNYVVQYILELQIPSAVSKLTSQFKGNYVHLAIQKFSSHVVEKCLAVLDGQIRSTIIRELISATHFEQLLQDPHANYVVQTALRVAEGPLHNTLVNVIESHKAISRNNPYSKRIFSHKLLRM</sequence>